<dbReference type="PATRIC" id="fig|253.9.peg.1324"/>
<proteinExistence type="predicted"/>
<organism evidence="1 2">
    <name type="scientific">Chryseobacterium indologenes</name>
    <name type="common">Flavobacterium indologenes</name>
    <dbReference type="NCBI Taxonomy" id="253"/>
    <lineage>
        <taxon>Bacteria</taxon>
        <taxon>Pseudomonadati</taxon>
        <taxon>Bacteroidota</taxon>
        <taxon>Flavobacteriia</taxon>
        <taxon>Flavobacteriales</taxon>
        <taxon>Weeksellaceae</taxon>
        <taxon>Chryseobacterium group</taxon>
        <taxon>Chryseobacterium</taxon>
    </lineage>
</organism>
<reference evidence="1 2" key="1">
    <citation type="journal article" date="2015" name="Genom Data">
        <title>Draft genome sequence of a multidrug-resistant Chryseobacterium indologenes isolate from Malaysia.</title>
        <authorList>
            <person name="Yu C.Y."/>
            <person name="Ang G.Y."/>
            <person name="Cheng H.J."/>
            <person name="Cheong Y.M."/>
            <person name="Yin W.F."/>
            <person name="Chan K.G."/>
        </authorList>
    </citation>
    <scope>NUCLEOTIDE SEQUENCE [LARGE SCALE GENOMIC DNA]</scope>
    <source>
        <strain evidence="1 2">CI_885</strain>
    </source>
</reference>
<dbReference type="Proteomes" id="UP000037953">
    <property type="component" value="Unassembled WGS sequence"/>
</dbReference>
<gene>
    <name evidence="1" type="ORF">AOB46_16930</name>
</gene>
<dbReference type="AlphaFoldDB" id="A0A0N0IV09"/>
<dbReference type="EMBL" id="LJOD01000012">
    <property type="protein sequence ID" value="KPE50123.1"/>
    <property type="molecule type" value="Genomic_DNA"/>
</dbReference>
<evidence type="ECO:0000313" key="1">
    <source>
        <dbReference type="EMBL" id="KPE50123.1"/>
    </source>
</evidence>
<dbReference type="RefSeq" id="WP_062701517.1">
    <property type="nucleotide sequence ID" value="NZ_LJOD01000012.1"/>
</dbReference>
<comment type="caution">
    <text evidence="1">The sequence shown here is derived from an EMBL/GenBank/DDBJ whole genome shotgun (WGS) entry which is preliminary data.</text>
</comment>
<sequence>MENFKLTLTDVSPEVTIDDLTKISLEYTPDLINSLSNYDDEYSKKLAEVFKRFSEHKSFELMRKELEPIEPDDNVYFHNRWDFNTRAFFLEVIYPAA</sequence>
<evidence type="ECO:0000313" key="2">
    <source>
        <dbReference type="Proteomes" id="UP000037953"/>
    </source>
</evidence>
<accession>A0A0N0IV09</accession>
<reference evidence="2" key="2">
    <citation type="submission" date="2015-09" db="EMBL/GenBank/DDBJ databases">
        <title>Draft genome sequence of a multidrug-resistant Chryseobacterium indologenes isolate from Malaysia.</title>
        <authorList>
            <person name="Yu C.Y."/>
            <person name="Ang G.Y."/>
            <person name="Chan K.-G."/>
        </authorList>
    </citation>
    <scope>NUCLEOTIDE SEQUENCE [LARGE SCALE GENOMIC DNA]</scope>
    <source>
        <strain evidence="2">CI_885</strain>
    </source>
</reference>
<protein>
    <submittedName>
        <fullName evidence="1">Uncharacterized protein</fullName>
    </submittedName>
</protein>
<name>A0A0N0IV09_CHRID</name>